<dbReference type="PANTHER" id="PTHR45672">
    <property type="entry name" value="PROTEIN DISULFIDE-ISOMERASE C17H9.14C-RELATED"/>
    <property type="match status" value="1"/>
</dbReference>
<gene>
    <name evidence="3" type="ORF">CCMP2556_LOCUS16574</name>
</gene>
<feature type="domain" description="Thioredoxin" evidence="2">
    <location>
        <begin position="18"/>
        <end position="77"/>
    </location>
</feature>
<evidence type="ECO:0000259" key="2">
    <source>
        <dbReference type="Pfam" id="PF00085"/>
    </source>
</evidence>
<protein>
    <recommendedName>
        <fullName evidence="2">Thioredoxin domain-containing protein</fullName>
    </recommendedName>
</protein>
<evidence type="ECO:0000313" key="3">
    <source>
        <dbReference type="EMBL" id="CAK9026954.1"/>
    </source>
</evidence>
<organism evidence="3 4">
    <name type="scientific">Durusdinium trenchii</name>
    <dbReference type="NCBI Taxonomy" id="1381693"/>
    <lineage>
        <taxon>Eukaryota</taxon>
        <taxon>Sar</taxon>
        <taxon>Alveolata</taxon>
        <taxon>Dinophyceae</taxon>
        <taxon>Suessiales</taxon>
        <taxon>Symbiodiniaceae</taxon>
        <taxon>Durusdinium</taxon>
    </lineage>
</organism>
<sequence length="217" mass="24805">MAWRLLCVSLAIGHAASMELVSENFDDAIQSAQKNAFVLFCSDFCPWCKNYLNATWTSLMQKHKGSKEVLVAHIDCGSPAYEMGELRSPGTVTSACKRYGVDPICDKEEGHIPTIKYYDVSEEKWRRYKKGWEEDTLEGFIGDRLRPACNVKTAEHCDDKDLNFVHKHEAAPQKELERLQKMLTSGSFNVEQLKWLKRRINLLKQLASTASKDKEEL</sequence>
<reference evidence="3 4" key="1">
    <citation type="submission" date="2024-02" db="EMBL/GenBank/DDBJ databases">
        <authorList>
            <person name="Chen Y."/>
            <person name="Shah S."/>
            <person name="Dougan E. K."/>
            <person name="Thang M."/>
            <person name="Chan C."/>
        </authorList>
    </citation>
    <scope>NUCLEOTIDE SEQUENCE [LARGE SCALE GENOMIC DNA]</scope>
</reference>
<feature type="signal peptide" evidence="1">
    <location>
        <begin position="1"/>
        <end position="17"/>
    </location>
</feature>
<dbReference type="InterPro" id="IPR013766">
    <property type="entry name" value="Thioredoxin_domain"/>
</dbReference>
<dbReference type="Proteomes" id="UP001642484">
    <property type="component" value="Unassembled WGS sequence"/>
</dbReference>
<dbReference type="InterPro" id="IPR036249">
    <property type="entry name" value="Thioredoxin-like_sf"/>
</dbReference>
<dbReference type="Pfam" id="PF00085">
    <property type="entry name" value="Thioredoxin"/>
    <property type="match status" value="1"/>
</dbReference>
<dbReference type="InterPro" id="IPR036356">
    <property type="entry name" value="ERp29_C_sf"/>
</dbReference>
<dbReference type="EMBL" id="CAXAMN010008890">
    <property type="protein sequence ID" value="CAK9026954.1"/>
    <property type="molecule type" value="Genomic_DNA"/>
</dbReference>
<dbReference type="SUPFAM" id="SSF52833">
    <property type="entry name" value="Thioredoxin-like"/>
    <property type="match status" value="1"/>
</dbReference>
<evidence type="ECO:0000256" key="1">
    <source>
        <dbReference type="SAM" id="SignalP"/>
    </source>
</evidence>
<accession>A0ABP0KJE3</accession>
<dbReference type="InterPro" id="IPR051063">
    <property type="entry name" value="PDI"/>
</dbReference>
<dbReference type="Gene3D" id="1.20.1150.12">
    <property type="entry name" value="Endoplasmic reticulum resident protein 29, C-terminal domain"/>
    <property type="match status" value="1"/>
</dbReference>
<dbReference type="Gene3D" id="3.40.30.10">
    <property type="entry name" value="Glutaredoxin"/>
    <property type="match status" value="1"/>
</dbReference>
<feature type="chain" id="PRO_5045750449" description="Thioredoxin domain-containing protein" evidence="1">
    <location>
        <begin position="18"/>
        <end position="217"/>
    </location>
</feature>
<keyword evidence="1" id="KW-0732">Signal</keyword>
<evidence type="ECO:0000313" key="4">
    <source>
        <dbReference type="Proteomes" id="UP001642484"/>
    </source>
</evidence>
<comment type="caution">
    <text evidence="3">The sequence shown here is derived from an EMBL/GenBank/DDBJ whole genome shotgun (WGS) entry which is preliminary data.</text>
</comment>
<name>A0ABP0KJE3_9DINO</name>
<keyword evidence="4" id="KW-1185">Reference proteome</keyword>
<proteinExistence type="predicted"/>
<dbReference type="CDD" id="cd02961">
    <property type="entry name" value="PDI_a_family"/>
    <property type="match status" value="1"/>
</dbReference>